<dbReference type="EC" id="2.3.2.27" evidence="9"/>
<dbReference type="GO" id="GO:0016567">
    <property type="term" value="P:protein ubiquitination"/>
    <property type="evidence" value="ECO:0007669"/>
    <property type="project" value="UniProtKB-UniRule"/>
</dbReference>
<dbReference type="EMBL" id="KV460910">
    <property type="protein sequence ID" value="OCA15270.1"/>
    <property type="molecule type" value="Genomic_DNA"/>
</dbReference>
<reference evidence="12" key="3">
    <citation type="submission" date="2016-05" db="EMBL/GenBank/DDBJ databases">
        <title>WGS assembly of Xenopus tropicalis.</title>
        <authorList>
            <person name="Sessions A."/>
            <person name="Jenkins J."/>
            <person name="Mitros T."/>
            <person name="Lyons J.T."/>
            <person name="Dichmann D.S."/>
            <person name="Robert J."/>
            <person name="Harland R.M."/>
            <person name="Rokhsar D.S."/>
        </authorList>
    </citation>
    <scope>NUCLEOTIDE SEQUENCE</scope>
    <source>
        <strain evidence="12">Nigerian</strain>
    </source>
</reference>
<evidence type="ECO:0000256" key="1">
    <source>
        <dbReference type="ARBA" id="ARBA00000900"/>
    </source>
</evidence>
<dbReference type="PANTHER" id="PTHR12622">
    <property type="entry name" value="DELTEX-RELATED"/>
    <property type="match status" value="1"/>
</dbReference>
<organism evidence="12">
    <name type="scientific">Xenopus tropicalis</name>
    <name type="common">Western clawed frog</name>
    <name type="synonym">Silurana tropicalis</name>
    <dbReference type="NCBI Taxonomy" id="8364"/>
    <lineage>
        <taxon>Eukaryota</taxon>
        <taxon>Metazoa</taxon>
        <taxon>Chordata</taxon>
        <taxon>Craniata</taxon>
        <taxon>Vertebrata</taxon>
        <taxon>Euteleostomi</taxon>
        <taxon>Amphibia</taxon>
        <taxon>Batrachia</taxon>
        <taxon>Anura</taxon>
        <taxon>Pipoidea</taxon>
        <taxon>Pipidae</taxon>
        <taxon>Xenopodinae</taxon>
        <taxon>Xenopus</taxon>
        <taxon>Silurana</taxon>
    </lineage>
</organism>
<evidence type="ECO:0000256" key="6">
    <source>
        <dbReference type="ARBA" id="ARBA00022771"/>
    </source>
</evidence>
<reference evidence="12" key="1">
    <citation type="submission" date="2009-11" db="EMBL/GenBank/DDBJ databases">
        <authorList>
            <consortium name="US DOE Joint Genome Institute (JGI-PGF)"/>
            <person name="Ottilar R."/>
            <person name="Schmutz J."/>
            <person name="Salamov A."/>
            <person name="Cheng J.F."/>
            <person name="Lucas S."/>
            <person name="Pitluck S."/>
            <person name="Gundlach H."/>
            <person name="Guo Y."/>
            <person name="Haberer G."/>
            <person name="Nasrallah J."/>
            <person name="Mayer K.F.X."/>
            <person name="van de Peer Y."/>
            <person name="Weigel D."/>
            <person name="Grigoriev I.V."/>
        </authorList>
    </citation>
    <scope>NUCLEOTIDE SEQUENCE</scope>
    <source>
        <strain evidence="12">Nigerian</strain>
    </source>
</reference>
<proteinExistence type="inferred from homology"/>
<dbReference type="Pfam" id="PF23222">
    <property type="entry name" value="RRM_PARP14_1"/>
    <property type="match status" value="1"/>
</dbReference>
<dbReference type="UniPathway" id="UPA00143"/>
<dbReference type="CDD" id="cd12300">
    <property type="entry name" value="RRM1_PAR14"/>
    <property type="match status" value="1"/>
</dbReference>
<keyword evidence="4 9" id="KW-0808">Transferase</keyword>
<evidence type="ECO:0000256" key="8">
    <source>
        <dbReference type="PROSITE-ProRule" id="PRU00175"/>
    </source>
</evidence>
<dbReference type="Gene3D" id="3.30.70.330">
    <property type="match status" value="1"/>
</dbReference>
<dbReference type="InterPro" id="IPR013083">
    <property type="entry name" value="Znf_RING/FYVE/PHD"/>
</dbReference>
<dbReference type="InterPro" id="IPR057051">
    <property type="entry name" value="PARP14_RPM_1"/>
</dbReference>
<dbReference type="Gene3D" id="3.30.40.10">
    <property type="entry name" value="Zinc/RING finger domain, C3HC4 (zinc finger)"/>
    <property type="match status" value="1"/>
</dbReference>
<dbReference type="AlphaFoldDB" id="A0A1B8XX98"/>
<feature type="region of interest" description="Disordered" evidence="10">
    <location>
        <begin position="1"/>
        <end position="21"/>
    </location>
</feature>
<feature type="region of interest" description="Disordered" evidence="10">
    <location>
        <begin position="119"/>
        <end position="144"/>
    </location>
</feature>
<comment type="pathway">
    <text evidence="2 9">Protein modification; protein ubiquitination.</text>
</comment>
<keyword evidence="9" id="KW-0963">Cytoplasm</keyword>
<dbReference type="InterPro" id="IPR001841">
    <property type="entry name" value="Znf_RING"/>
</dbReference>
<accession>A0A1B8XX98</accession>
<reference evidence="12" key="2">
    <citation type="journal article" date="2010" name="Science">
        <title>The genome of the Western clawed frog Xenopus tropicalis.</title>
        <authorList>
            <person name="Hellsten U."/>
            <person name="Harland R.M."/>
            <person name="Gilchrist M.J."/>
            <person name="Hendrix D."/>
            <person name="Jurka J."/>
            <person name="Kapitonov V."/>
            <person name="Ovcharenko I."/>
            <person name="Putnam N.H."/>
            <person name="Shu S."/>
            <person name="Taher L."/>
            <person name="Blitz I.L."/>
            <person name="Blumberg B."/>
            <person name="Dichmann D.S."/>
            <person name="Dubchak I."/>
            <person name="Amaya E."/>
            <person name="Detter J.C."/>
            <person name="Fletcher R."/>
            <person name="Gerhard D.S."/>
            <person name="Goodstein D."/>
            <person name="Graves T."/>
            <person name="Grigoriev I.V."/>
            <person name="Grimwood J."/>
            <person name="Kawashima T."/>
            <person name="Lindquist E."/>
            <person name="Lucas S.M."/>
            <person name="Mead P.E."/>
            <person name="Mitros T."/>
            <person name="Ogino H."/>
            <person name="Ohta Y."/>
            <person name="Poliakov A.V."/>
            <person name="Pollet N."/>
            <person name="Robert J."/>
            <person name="Salamov A."/>
            <person name="Sater A.K."/>
            <person name="Schmutz J."/>
            <person name="Terry A."/>
            <person name="Vize P.D."/>
            <person name="Warren W.C."/>
            <person name="Wells D."/>
            <person name="Wills A."/>
            <person name="Wilson R.K."/>
            <person name="Zimmerman L.B."/>
            <person name="Zorn A.M."/>
            <person name="Grainger R."/>
            <person name="Grammer T."/>
            <person name="Khokha M.K."/>
            <person name="Richardson P.M."/>
            <person name="Rokhsar D.S."/>
        </authorList>
    </citation>
    <scope>NUCLEOTIDE SEQUENCE [LARGE SCALE GENOMIC DNA]</scope>
    <source>
        <strain evidence="12">Nigerian</strain>
    </source>
</reference>
<dbReference type="Pfam" id="PF21718">
    <property type="entry name" value="KH_DTX3L"/>
    <property type="match status" value="2"/>
</dbReference>
<gene>
    <name evidence="12" type="ORF">XENTR_v90030217mg</name>
</gene>
<dbReference type="InterPro" id="IPR012677">
    <property type="entry name" value="Nucleotide-bd_a/b_plait_sf"/>
</dbReference>
<dbReference type="Pfam" id="PF18102">
    <property type="entry name" value="DTC"/>
    <property type="match status" value="1"/>
</dbReference>
<dbReference type="InterPro" id="IPR039399">
    <property type="entry name" value="Deltex_C_sf"/>
</dbReference>
<evidence type="ECO:0000256" key="3">
    <source>
        <dbReference type="ARBA" id="ARBA00009413"/>
    </source>
</evidence>
<evidence type="ECO:0000313" key="12">
    <source>
        <dbReference type="EMBL" id="OCA15270.1"/>
    </source>
</evidence>
<dbReference type="GO" id="GO:0061630">
    <property type="term" value="F:ubiquitin protein ligase activity"/>
    <property type="evidence" value="ECO:0007669"/>
    <property type="project" value="UniProtKB-UniRule"/>
</dbReference>
<dbReference type="Gene3D" id="3.30.390.130">
    <property type="match status" value="1"/>
</dbReference>
<feature type="region of interest" description="Disordered" evidence="10">
    <location>
        <begin position="513"/>
        <end position="539"/>
    </location>
</feature>
<dbReference type="GO" id="GO:0008270">
    <property type="term" value="F:zinc ion binding"/>
    <property type="evidence" value="ECO:0007669"/>
    <property type="project" value="UniProtKB-KW"/>
</dbReference>
<dbReference type="InterPro" id="IPR039398">
    <property type="entry name" value="Deltex_fam"/>
</dbReference>
<dbReference type="InterPro" id="IPR039396">
    <property type="entry name" value="Deltex_C"/>
</dbReference>
<evidence type="ECO:0000256" key="9">
    <source>
        <dbReference type="RuleBase" id="RU367105"/>
    </source>
</evidence>
<keyword evidence="6 8" id="KW-0863">Zinc-finger</keyword>
<dbReference type="SUPFAM" id="SSF57850">
    <property type="entry name" value="RING/U-box"/>
    <property type="match status" value="1"/>
</dbReference>
<name>A0A1B8XX98_XENTR</name>
<feature type="domain" description="RING-type" evidence="11">
    <location>
        <begin position="546"/>
        <end position="585"/>
    </location>
</feature>
<dbReference type="InterPro" id="IPR048409">
    <property type="entry name" value="DTX3L_KH-like"/>
</dbReference>
<evidence type="ECO:0000259" key="11">
    <source>
        <dbReference type="PROSITE" id="PS50089"/>
    </source>
</evidence>
<sequence>MAEAAESSGGRGFPILVSLPPLPSPPAPAKLERKIEKYFQSKGESGGGECNVSGTGNPQIYRVSFVNKEDRENVLRRKEHSIQMNGSELRLSVKEEDGRREIQFNSSQTSLENMEAEAYSERGNEPPRVSQTVAPPGEEISPQWDSSREIFREVTAFLDPTLRGMLESAMKKNEIPSMRVKESSGLLGVTGSYSAIQQLYDYMRGQLMGQKGTTPPSFHVENRPPAQGEDTVSLSPALYRYFSEIYPDEVDKIKGKYKVELRADGESAENTVIRFIPTGPESNTERAKQSVTDAIQRITADWTQVTVTLRERNMSASEVGRRVRGHCGKTQTIMEGDTVTLRGPERELAQAKRLLEEGPTEPPAPHRVIPITSGNMSRDLSVSGSQWEILKELKANQIQEIEDKYDVTITASGNNGDKGKVQIRFCPRNGPPDLAPHACQIFLCLWHKTLSNIITRQIKVKPEFPETQLSSVQERLIQNQIEIISTWHNGSLDLIGSPGNIHAAEKLLGQWLNGGASGAEGEEPMDTSEGPSTEVRKEPGEEEDKCPICMCEPKPKLVLEKCKHVICAGCWEETKKHKPVCPVCNVPYGLVTGNQPEGTMTHSTSNMKLPGYRCGTITITYYFPNGVQGVST</sequence>
<evidence type="ECO:0000256" key="10">
    <source>
        <dbReference type="SAM" id="MobiDB-lite"/>
    </source>
</evidence>
<dbReference type="GO" id="GO:0007219">
    <property type="term" value="P:Notch signaling pathway"/>
    <property type="evidence" value="ECO:0007669"/>
    <property type="project" value="InterPro"/>
</dbReference>
<dbReference type="PROSITE" id="PS50089">
    <property type="entry name" value="ZF_RING_2"/>
    <property type="match status" value="1"/>
</dbReference>
<evidence type="ECO:0000256" key="7">
    <source>
        <dbReference type="ARBA" id="ARBA00022833"/>
    </source>
</evidence>
<evidence type="ECO:0000256" key="2">
    <source>
        <dbReference type="ARBA" id="ARBA00004906"/>
    </source>
</evidence>
<evidence type="ECO:0000256" key="5">
    <source>
        <dbReference type="ARBA" id="ARBA00022723"/>
    </source>
</evidence>
<keyword evidence="7 9" id="KW-0862">Zinc</keyword>
<comment type="subcellular location">
    <subcellularLocation>
        <location evidence="9">Cytoplasm</location>
    </subcellularLocation>
</comment>
<evidence type="ECO:0000256" key="4">
    <source>
        <dbReference type="ARBA" id="ARBA00022679"/>
    </source>
</evidence>
<comment type="similarity">
    <text evidence="3 9">Belongs to the Deltex family.</text>
</comment>
<keyword evidence="5 9" id="KW-0479">Metal-binding</keyword>
<dbReference type="GO" id="GO:0005737">
    <property type="term" value="C:cytoplasm"/>
    <property type="evidence" value="ECO:0007669"/>
    <property type="project" value="UniProtKB-SubCell"/>
</dbReference>
<comment type="catalytic activity">
    <reaction evidence="1 9">
        <text>S-ubiquitinyl-[E2 ubiquitin-conjugating enzyme]-L-cysteine + [acceptor protein]-L-lysine = [E2 ubiquitin-conjugating enzyme]-L-cysteine + N(6)-ubiquitinyl-[acceptor protein]-L-lysine.</text>
        <dbReference type="EC" id="2.3.2.27"/>
    </reaction>
</comment>
<protein>
    <recommendedName>
        <fullName evidence="9">E3 ubiquitin-protein ligase</fullName>
        <ecNumber evidence="9">2.3.2.27</ecNumber>
    </recommendedName>
</protein>